<gene>
    <name evidence="2" type="ORF">EPA99_01105</name>
</gene>
<keyword evidence="3" id="KW-1185">Reference proteome</keyword>
<accession>A0A4Q1JZ61</accession>
<evidence type="ECO:0000313" key="3">
    <source>
        <dbReference type="Proteomes" id="UP000289784"/>
    </source>
</evidence>
<sequence length="225" mass="24665">MTRNQPRSFAATAMLLALAACSPPDSRTDMNAVISSTADQGGAPASARNPAPKDAYRITMTLKDAPGPFAWMKALAQYDVVNKECLSPPKDNPGGRTAPVPTDDVEIPLQKISETEYVGTVYADQMLDQDYAGRGVCHWKLIQFRVHMKATGAHEETLFIPSIPDDKLLSASTERVFFNKISYSHRDSQYEPIDTGESDRSKFGPSIKDTDLFTVTFASEKEATP</sequence>
<dbReference type="Proteomes" id="UP000289784">
    <property type="component" value="Unassembled WGS sequence"/>
</dbReference>
<comment type="caution">
    <text evidence="2">The sequence shown here is derived from an EMBL/GenBank/DDBJ whole genome shotgun (WGS) entry which is preliminary data.</text>
</comment>
<keyword evidence="1" id="KW-0732">Signal</keyword>
<proteinExistence type="predicted"/>
<evidence type="ECO:0008006" key="4">
    <source>
        <dbReference type="Google" id="ProtNLM"/>
    </source>
</evidence>
<organism evidence="2 3">
    <name type="scientific">Pseudoxanthomonas composti</name>
    <dbReference type="NCBI Taxonomy" id="2137479"/>
    <lineage>
        <taxon>Bacteria</taxon>
        <taxon>Pseudomonadati</taxon>
        <taxon>Pseudomonadota</taxon>
        <taxon>Gammaproteobacteria</taxon>
        <taxon>Lysobacterales</taxon>
        <taxon>Lysobacteraceae</taxon>
        <taxon>Pseudoxanthomonas</taxon>
    </lineage>
</organism>
<reference evidence="2 3" key="1">
    <citation type="submission" date="2019-01" db="EMBL/GenBank/DDBJ databases">
        <title>Pseudoxanthomonas composti sp. nov., isolated from compost.</title>
        <authorList>
            <person name="Yang G."/>
        </authorList>
    </citation>
    <scope>NUCLEOTIDE SEQUENCE [LARGE SCALE GENOMIC DNA]</scope>
    <source>
        <strain evidence="2 3">GSS15</strain>
    </source>
</reference>
<feature type="signal peptide" evidence="1">
    <location>
        <begin position="1"/>
        <end position="19"/>
    </location>
</feature>
<dbReference type="AlphaFoldDB" id="A0A4Q1JZ61"/>
<evidence type="ECO:0000256" key="1">
    <source>
        <dbReference type="SAM" id="SignalP"/>
    </source>
</evidence>
<name>A0A4Q1JZ61_9GAMM</name>
<dbReference type="EMBL" id="SAWZ01000001">
    <property type="protein sequence ID" value="RXR08457.1"/>
    <property type="molecule type" value="Genomic_DNA"/>
</dbReference>
<protein>
    <recommendedName>
        <fullName evidence="4">Secreted protein</fullName>
    </recommendedName>
</protein>
<evidence type="ECO:0000313" key="2">
    <source>
        <dbReference type="EMBL" id="RXR08457.1"/>
    </source>
</evidence>
<dbReference type="PROSITE" id="PS51257">
    <property type="entry name" value="PROKAR_LIPOPROTEIN"/>
    <property type="match status" value="1"/>
</dbReference>
<feature type="chain" id="PRO_5020442545" description="Secreted protein" evidence="1">
    <location>
        <begin position="20"/>
        <end position="225"/>
    </location>
</feature>